<gene>
    <name evidence="2" type="ORF">JD81_04411</name>
</gene>
<dbReference type="EMBL" id="VLLP01000001">
    <property type="protein sequence ID" value="TWJ30862.1"/>
    <property type="molecule type" value="Genomic_DNA"/>
</dbReference>
<protein>
    <submittedName>
        <fullName evidence="2">Uncharacterized protein</fullName>
    </submittedName>
</protein>
<dbReference type="AlphaFoldDB" id="A0A562WKY7"/>
<dbReference type="RefSeq" id="WP_145819463.1">
    <property type="nucleotide sequence ID" value="NZ_AP023438.1"/>
</dbReference>
<reference evidence="2 3" key="1">
    <citation type="submission" date="2019-07" db="EMBL/GenBank/DDBJ databases">
        <title>R&amp;d 2014.</title>
        <authorList>
            <person name="Klenk H.-P."/>
        </authorList>
    </citation>
    <scope>NUCLEOTIDE SEQUENCE [LARGE SCALE GENOMIC DNA]</scope>
    <source>
        <strain evidence="2 3">DSM 43912</strain>
    </source>
</reference>
<accession>A0A562WKY7</accession>
<feature type="region of interest" description="Disordered" evidence="1">
    <location>
        <begin position="1"/>
        <end position="29"/>
    </location>
</feature>
<dbReference type="OrthoDB" id="3405109at2"/>
<organism evidence="2 3">
    <name type="scientific">Micromonospora sagamiensis</name>
    <dbReference type="NCBI Taxonomy" id="47875"/>
    <lineage>
        <taxon>Bacteria</taxon>
        <taxon>Bacillati</taxon>
        <taxon>Actinomycetota</taxon>
        <taxon>Actinomycetes</taxon>
        <taxon>Micromonosporales</taxon>
        <taxon>Micromonosporaceae</taxon>
        <taxon>Micromonospora</taxon>
    </lineage>
</organism>
<evidence type="ECO:0000313" key="2">
    <source>
        <dbReference type="EMBL" id="TWJ30862.1"/>
    </source>
</evidence>
<proteinExistence type="predicted"/>
<evidence type="ECO:0000256" key="1">
    <source>
        <dbReference type="SAM" id="MobiDB-lite"/>
    </source>
</evidence>
<keyword evidence="3" id="KW-1185">Reference proteome</keyword>
<name>A0A562WKY7_9ACTN</name>
<dbReference type="Proteomes" id="UP000319728">
    <property type="component" value="Unassembled WGS sequence"/>
</dbReference>
<sequence>MSGQEGTVSPQVRPVDPGTPPDRPCRRVPPTSYRCACGRLRERCVRLAVRALWAPIRLAPARA</sequence>
<comment type="caution">
    <text evidence="2">The sequence shown here is derived from an EMBL/GenBank/DDBJ whole genome shotgun (WGS) entry which is preliminary data.</text>
</comment>
<evidence type="ECO:0000313" key="3">
    <source>
        <dbReference type="Proteomes" id="UP000319728"/>
    </source>
</evidence>
<feature type="compositionally biased region" description="Polar residues" evidence="1">
    <location>
        <begin position="1"/>
        <end position="10"/>
    </location>
</feature>